<accession>A0A381Z955</accession>
<gene>
    <name evidence="1" type="ORF">METZ01_LOCUS138236</name>
</gene>
<reference evidence="1" key="1">
    <citation type="submission" date="2018-05" db="EMBL/GenBank/DDBJ databases">
        <authorList>
            <person name="Lanie J.A."/>
            <person name="Ng W.-L."/>
            <person name="Kazmierczak K.M."/>
            <person name="Andrzejewski T.M."/>
            <person name="Davidsen T.M."/>
            <person name="Wayne K.J."/>
            <person name="Tettelin H."/>
            <person name="Glass J.I."/>
            <person name="Rusch D."/>
            <person name="Podicherti R."/>
            <person name="Tsui H.-C.T."/>
            <person name="Winkler M.E."/>
        </authorList>
    </citation>
    <scope>NUCLEOTIDE SEQUENCE</scope>
</reference>
<proteinExistence type="predicted"/>
<evidence type="ECO:0000313" key="1">
    <source>
        <dbReference type="EMBL" id="SVA85382.1"/>
    </source>
</evidence>
<dbReference type="EMBL" id="UINC01020302">
    <property type="protein sequence ID" value="SVA85382.1"/>
    <property type="molecule type" value="Genomic_DNA"/>
</dbReference>
<sequence length="32" mass="3727">MFLDVNEIYPDILESLSCLTDFLISIIDSFLF</sequence>
<dbReference type="AlphaFoldDB" id="A0A381Z955"/>
<name>A0A381Z955_9ZZZZ</name>
<protein>
    <submittedName>
        <fullName evidence="1">Uncharacterized protein</fullName>
    </submittedName>
</protein>
<organism evidence="1">
    <name type="scientific">marine metagenome</name>
    <dbReference type="NCBI Taxonomy" id="408172"/>
    <lineage>
        <taxon>unclassified sequences</taxon>
        <taxon>metagenomes</taxon>
        <taxon>ecological metagenomes</taxon>
    </lineage>
</organism>